<reference evidence="16" key="2">
    <citation type="journal article" date="2022" name="Sci. Rep.">
        <title>In silico prediction of the enzymes involved in the degradation of the herbicide molinate by Gulosibacter molinativorax ON4T.</title>
        <authorList>
            <person name="Lopes A.R."/>
            <person name="Bunin E."/>
            <person name="Viana A.T."/>
            <person name="Froufe H."/>
            <person name="Munoz-Merida A."/>
            <person name="Pinho D."/>
            <person name="Figueiredo J."/>
            <person name="Barroso C."/>
            <person name="Vaz-Moreira I."/>
            <person name="Bellanger X."/>
            <person name="Egas C."/>
            <person name="Nunes O.C."/>
        </authorList>
    </citation>
    <scope>NUCLEOTIDE SEQUENCE</scope>
    <source>
        <strain evidence="16">ON4</strain>
    </source>
</reference>
<evidence type="ECO:0000256" key="1">
    <source>
        <dbReference type="ARBA" id="ARBA00000098"/>
    </source>
</evidence>
<dbReference type="Pfam" id="PF01433">
    <property type="entry name" value="Peptidase_M1"/>
    <property type="match status" value="1"/>
</dbReference>
<evidence type="ECO:0000256" key="9">
    <source>
        <dbReference type="ARBA" id="ARBA00022801"/>
    </source>
</evidence>
<keyword evidence="6" id="KW-0031">Aminopeptidase</keyword>
<dbReference type="InterPro" id="IPR045357">
    <property type="entry name" value="Aminopeptidase_N-like_N"/>
</dbReference>
<comment type="catalytic activity">
    <reaction evidence="1">
        <text>Release of an N-terminal amino acid, Xaa-|-Yaa- from a peptide, amide or arylamide. Xaa is preferably Ala, but may be most amino acids including Pro (slow action). When a terminal hydrophobic residue is followed by a prolyl residue, the two may be released as an intact Xaa-Pro dipeptide.</text>
        <dbReference type="EC" id="3.4.11.2"/>
    </reaction>
</comment>
<dbReference type="EC" id="3.4.11.2" evidence="4"/>
<dbReference type="PANTHER" id="PTHR11533">
    <property type="entry name" value="PROTEASE M1 ZINC METALLOPROTEASE"/>
    <property type="match status" value="1"/>
</dbReference>
<comment type="cofactor">
    <cofactor evidence="2">
        <name>Zn(2+)</name>
        <dbReference type="ChEBI" id="CHEBI:29105"/>
    </cofactor>
</comment>
<feature type="domain" description="Peptidase M1 membrane alanine aminopeptidase" evidence="14">
    <location>
        <begin position="232"/>
        <end position="411"/>
    </location>
</feature>
<sequence>MTSLSTTAEPAPNRYTPNSGDTRYAVLHYRLDLDYIPRKNRLEGTATLRIRVLATTRSLSVDLVGLKVAKIRVDGWLHSQVAQDRRSIQVKFDRILAPGEEMEIAIEYAGRPAPTRSIWGQIGWEELDNGALVASQPTGAPTWFPCNDRVDDRATYEVRFTCDQEYFVAVTGVPGPVTTRGGKRTWMFASNVPTATYLLAAHVGEYREYPLGRGRILTPKSQWPRVRDAFASTPRMLEVFEDWFGPYPQEDLTTVVTADELEIPLEAQGMATFGINHCEPSEHRLLAHELAHQWFGNSVGIRQWEDIWLNEGFACYAEWVWSESSGGPTIAQCAERHHERLMGEPQDLQLADPGARDLFDDRVYKRGALLLESIRRTIGEMSFRNLLRRWAVERAHQLVVSADFIALVEEVGGIPPQADLWQHWLYDTALPQLPSFVAGDVSTQVSTPRD</sequence>
<evidence type="ECO:0000313" key="17">
    <source>
        <dbReference type="Proteomes" id="UP001170379"/>
    </source>
</evidence>
<dbReference type="SUPFAM" id="SSF63737">
    <property type="entry name" value="Leukotriene A4 hydrolase N-terminal domain"/>
    <property type="match status" value="1"/>
</dbReference>
<keyword evidence="11" id="KW-0482">Metalloprotease</keyword>
<comment type="similarity">
    <text evidence="3">Belongs to the peptidase M1 family.</text>
</comment>
<protein>
    <recommendedName>
        <fullName evidence="5">Aminopeptidase N</fullName>
        <ecNumber evidence="4">3.4.11.2</ecNumber>
    </recommendedName>
    <alternativeName>
        <fullName evidence="12">Alanine aminopeptidase</fullName>
    </alternativeName>
    <alternativeName>
        <fullName evidence="13">Lysyl aminopeptidase</fullName>
    </alternativeName>
</protein>
<keyword evidence="9" id="KW-0378">Hydrolase</keyword>
<evidence type="ECO:0000256" key="5">
    <source>
        <dbReference type="ARBA" id="ARBA00015611"/>
    </source>
</evidence>
<dbReference type="InterPro" id="IPR027268">
    <property type="entry name" value="Peptidase_M4/M1_CTD_sf"/>
</dbReference>
<reference evidence="16" key="1">
    <citation type="submission" date="2018-03" db="EMBL/GenBank/DDBJ databases">
        <authorList>
            <person name="Nunes O.C."/>
            <person name="Lopes A.R."/>
            <person name="Froufe H."/>
            <person name="Munoz-Merida A."/>
            <person name="Barroso C."/>
            <person name="Egas C."/>
        </authorList>
    </citation>
    <scope>NUCLEOTIDE SEQUENCE</scope>
    <source>
        <strain evidence="16">ON4</strain>
    </source>
</reference>
<dbReference type="Pfam" id="PF17900">
    <property type="entry name" value="Peptidase_M1_N"/>
    <property type="match status" value="1"/>
</dbReference>
<gene>
    <name evidence="16" type="ORF">C7K25_00180</name>
</gene>
<evidence type="ECO:0000256" key="8">
    <source>
        <dbReference type="ARBA" id="ARBA00022723"/>
    </source>
</evidence>
<organism evidence="16 17">
    <name type="scientific">Gulosibacter molinativorax</name>
    <dbReference type="NCBI Taxonomy" id="256821"/>
    <lineage>
        <taxon>Bacteria</taxon>
        <taxon>Bacillati</taxon>
        <taxon>Actinomycetota</taxon>
        <taxon>Actinomycetes</taxon>
        <taxon>Micrococcales</taxon>
        <taxon>Microbacteriaceae</taxon>
        <taxon>Gulosibacter</taxon>
    </lineage>
</organism>
<accession>A0ABT7C3F6</accession>
<feature type="domain" description="Aminopeptidase N-like N-terminal" evidence="15">
    <location>
        <begin position="27"/>
        <end position="198"/>
    </location>
</feature>
<keyword evidence="7" id="KW-0645">Protease</keyword>
<keyword evidence="17" id="KW-1185">Reference proteome</keyword>
<evidence type="ECO:0000256" key="3">
    <source>
        <dbReference type="ARBA" id="ARBA00010136"/>
    </source>
</evidence>
<dbReference type="RefSeq" id="WP_051265842.1">
    <property type="nucleotide sequence ID" value="NZ_CP028426.1"/>
</dbReference>
<evidence type="ECO:0000256" key="11">
    <source>
        <dbReference type="ARBA" id="ARBA00023049"/>
    </source>
</evidence>
<name>A0ABT7C3F6_9MICO</name>
<evidence type="ECO:0000256" key="7">
    <source>
        <dbReference type="ARBA" id="ARBA00022670"/>
    </source>
</evidence>
<evidence type="ECO:0000256" key="6">
    <source>
        <dbReference type="ARBA" id="ARBA00022438"/>
    </source>
</evidence>
<dbReference type="InterPro" id="IPR050344">
    <property type="entry name" value="Peptidase_M1_aminopeptidases"/>
</dbReference>
<evidence type="ECO:0000256" key="10">
    <source>
        <dbReference type="ARBA" id="ARBA00022833"/>
    </source>
</evidence>
<keyword evidence="10" id="KW-0862">Zinc</keyword>
<evidence type="ECO:0000256" key="12">
    <source>
        <dbReference type="ARBA" id="ARBA00029811"/>
    </source>
</evidence>
<dbReference type="EMBL" id="PXVD01000001">
    <property type="protein sequence ID" value="MDJ1369803.1"/>
    <property type="molecule type" value="Genomic_DNA"/>
</dbReference>
<keyword evidence="8" id="KW-0479">Metal-binding</keyword>
<dbReference type="CDD" id="cd09603">
    <property type="entry name" value="M1_APN_like"/>
    <property type="match status" value="1"/>
</dbReference>
<dbReference type="PRINTS" id="PR00756">
    <property type="entry name" value="ALADIPTASE"/>
</dbReference>
<evidence type="ECO:0000259" key="14">
    <source>
        <dbReference type="Pfam" id="PF01433"/>
    </source>
</evidence>
<evidence type="ECO:0000256" key="13">
    <source>
        <dbReference type="ARBA" id="ARBA00031533"/>
    </source>
</evidence>
<evidence type="ECO:0000259" key="15">
    <source>
        <dbReference type="Pfam" id="PF17900"/>
    </source>
</evidence>
<comment type="caution">
    <text evidence="16">The sequence shown here is derived from an EMBL/GenBank/DDBJ whole genome shotgun (WGS) entry which is preliminary data.</text>
</comment>
<dbReference type="InterPro" id="IPR042097">
    <property type="entry name" value="Aminopeptidase_N-like_N_sf"/>
</dbReference>
<proteinExistence type="inferred from homology"/>
<evidence type="ECO:0000256" key="2">
    <source>
        <dbReference type="ARBA" id="ARBA00001947"/>
    </source>
</evidence>
<dbReference type="Gene3D" id="1.10.390.10">
    <property type="entry name" value="Neutral Protease Domain 2"/>
    <property type="match status" value="1"/>
</dbReference>
<dbReference type="PANTHER" id="PTHR11533:SF174">
    <property type="entry name" value="PUROMYCIN-SENSITIVE AMINOPEPTIDASE-RELATED"/>
    <property type="match status" value="1"/>
</dbReference>
<dbReference type="Gene3D" id="2.60.40.1730">
    <property type="entry name" value="tricorn interacting facor f3 domain"/>
    <property type="match status" value="1"/>
</dbReference>
<dbReference type="InterPro" id="IPR001930">
    <property type="entry name" value="Peptidase_M1"/>
</dbReference>
<dbReference type="Proteomes" id="UP001170379">
    <property type="component" value="Unassembled WGS sequence"/>
</dbReference>
<evidence type="ECO:0000256" key="4">
    <source>
        <dbReference type="ARBA" id="ARBA00012564"/>
    </source>
</evidence>
<dbReference type="SUPFAM" id="SSF55486">
    <property type="entry name" value="Metalloproteases ('zincins'), catalytic domain"/>
    <property type="match status" value="1"/>
</dbReference>
<evidence type="ECO:0000313" key="16">
    <source>
        <dbReference type="EMBL" id="MDJ1369803.1"/>
    </source>
</evidence>
<dbReference type="InterPro" id="IPR014782">
    <property type="entry name" value="Peptidase_M1_dom"/>
</dbReference>